<gene>
    <name evidence="5" type="ORF">C7H52_05510</name>
</gene>
<feature type="signal peptide" evidence="4">
    <location>
        <begin position="1"/>
        <end position="23"/>
    </location>
</feature>
<comment type="caution">
    <text evidence="5">The sequence shown here is derived from an EMBL/GenBank/DDBJ whole genome shotgun (WGS) entry which is preliminary data.</text>
</comment>
<dbReference type="SUPFAM" id="SSF111384">
    <property type="entry name" value="OmpH-like"/>
    <property type="match status" value="1"/>
</dbReference>
<dbReference type="Pfam" id="PF03938">
    <property type="entry name" value="OmpH"/>
    <property type="match status" value="1"/>
</dbReference>
<organism evidence="5 6">
    <name type="scientific">Aurantibacter aestuarii</name>
    <dbReference type="NCBI Taxonomy" id="1266046"/>
    <lineage>
        <taxon>Bacteria</taxon>
        <taxon>Pseudomonadati</taxon>
        <taxon>Bacteroidota</taxon>
        <taxon>Flavobacteriia</taxon>
        <taxon>Flavobacteriales</taxon>
        <taxon>Flavobacteriaceae</taxon>
        <taxon>Aurantibacter</taxon>
    </lineage>
</organism>
<dbReference type="AlphaFoldDB" id="A0A2T1NE65"/>
<dbReference type="GO" id="GO:0051082">
    <property type="term" value="F:unfolded protein binding"/>
    <property type="evidence" value="ECO:0007669"/>
    <property type="project" value="InterPro"/>
</dbReference>
<dbReference type="Proteomes" id="UP000238426">
    <property type="component" value="Unassembled WGS sequence"/>
</dbReference>
<evidence type="ECO:0008006" key="7">
    <source>
        <dbReference type="Google" id="ProtNLM"/>
    </source>
</evidence>
<sequence>MKHFKTLFIAAILFMSATTLSIAQSKIAHINTTDLVTSMPDMKTAQAQIEEIGKNYEKEIQGMVNEYKKKIEQYEKEAPTKTDEENQTRSVEVQTMQQKIQQYQANAQQELQKKEGELLKPITEKAKAAILKVAKAQGFNYVLDSSQGGGVIMAEGKDLLKDVQKELGF</sequence>
<name>A0A2T1NE65_9FLAO</name>
<evidence type="ECO:0000256" key="2">
    <source>
        <dbReference type="ARBA" id="ARBA00022729"/>
    </source>
</evidence>
<keyword evidence="2 4" id="KW-0732">Signal</keyword>
<evidence type="ECO:0000256" key="3">
    <source>
        <dbReference type="SAM" id="Coils"/>
    </source>
</evidence>
<dbReference type="EMBL" id="PXOQ01000007">
    <property type="protein sequence ID" value="PSG90734.1"/>
    <property type="molecule type" value="Genomic_DNA"/>
</dbReference>
<dbReference type="PANTHER" id="PTHR35089:SF1">
    <property type="entry name" value="CHAPERONE PROTEIN SKP"/>
    <property type="match status" value="1"/>
</dbReference>
<dbReference type="GO" id="GO:0050821">
    <property type="term" value="P:protein stabilization"/>
    <property type="evidence" value="ECO:0007669"/>
    <property type="project" value="TreeGrafter"/>
</dbReference>
<dbReference type="GO" id="GO:0005829">
    <property type="term" value="C:cytosol"/>
    <property type="evidence" value="ECO:0007669"/>
    <property type="project" value="TreeGrafter"/>
</dbReference>
<accession>A0A2T1NE65</accession>
<dbReference type="OrthoDB" id="1524711at2"/>
<evidence type="ECO:0000256" key="1">
    <source>
        <dbReference type="ARBA" id="ARBA00009091"/>
    </source>
</evidence>
<dbReference type="InterPro" id="IPR024930">
    <property type="entry name" value="Skp_dom_sf"/>
</dbReference>
<reference evidence="5 6" key="1">
    <citation type="submission" date="2018-03" db="EMBL/GenBank/DDBJ databases">
        <title>Mesoflavibacter sp. HG37 and Mesoflavibacter sp. HG96 sp.nov., two marine bacteria isolated from seawater of Western Pacific Ocean.</title>
        <authorList>
            <person name="Cheng H."/>
            <person name="Wu Y.-H."/>
            <person name="Guo L.-L."/>
            <person name="Xu X.-W."/>
        </authorList>
    </citation>
    <scope>NUCLEOTIDE SEQUENCE [LARGE SCALE GENOMIC DNA]</scope>
    <source>
        <strain evidence="5 6">KCTC 32269</strain>
    </source>
</reference>
<dbReference type="Gene3D" id="3.30.910.20">
    <property type="entry name" value="Skp domain"/>
    <property type="match status" value="1"/>
</dbReference>
<dbReference type="PANTHER" id="PTHR35089">
    <property type="entry name" value="CHAPERONE PROTEIN SKP"/>
    <property type="match status" value="1"/>
</dbReference>
<dbReference type="SMART" id="SM00935">
    <property type="entry name" value="OmpH"/>
    <property type="match status" value="1"/>
</dbReference>
<feature type="chain" id="PRO_5015432848" description="OmpH family outer membrane protein" evidence="4">
    <location>
        <begin position="24"/>
        <end position="169"/>
    </location>
</feature>
<keyword evidence="3" id="KW-0175">Coiled coil</keyword>
<comment type="similarity">
    <text evidence="1">Belongs to the Skp family.</text>
</comment>
<protein>
    <recommendedName>
        <fullName evidence="7">OmpH family outer membrane protein</fullName>
    </recommendedName>
</protein>
<keyword evidence="6" id="KW-1185">Reference proteome</keyword>
<dbReference type="InterPro" id="IPR005632">
    <property type="entry name" value="Chaperone_Skp"/>
</dbReference>
<evidence type="ECO:0000313" key="6">
    <source>
        <dbReference type="Proteomes" id="UP000238426"/>
    </source>
</evidence>
<proteinExistence type="inferred from homology"/>
<dbReference type="RefSeq" id="WP_106462875.1">
    <property type="nucleotide sequence ID" value="NZ_PXOQ01000007.1"/>
</dbReference>
<feature type="coiled-coil region" evidence="3">
    <location>
        <begin position="57"/>
        <end position="113"/>
    </location>
</feature>
<evidence type="ECO:0000313" key="5">
    <source>
        <dbReference type="EMBL" id="PSG90734.1"/>
    </source>
</evidence>
<evidence type="ECO:0000256" key="4">
    <source>
        <dbReference type="SAM" id="SignalP"/>
    </source>
</evidence>